<dbReference type="AlphaFoldDB" id="L2GKC0"/>
<evidence type="ECO:0000256" key="4">
    <source>
        <dbReference type="ARBA" id="ARBA00023242"/>
    </source>
</evidence>
<comment type="subcellular location">
    <subcellularLocation>
        <location evidence="1 5 6">Nucleus</location>
    </subcellularLocation>
</comment>
<name>L2GKC0_VITCO</name>
<dbReference type="PROSITE" id="PS00027">
    <property type="entry name" value="HOMEOBOX_1"/>
    <property type="match status" value="1"/>
</dbReference>
<dbReference type="Proteomes" id="UP000011082">
    <property type="component" value="Unassembled WGS sequence"/>
</dbReference>
<feature type="DNA-binding region" description="Homeobox" evidence="5">
    <location>
        <begin position="89"/>
        <end position="148"/>
    </location>
</feature>
<dbReference type="RefSeq" id="XP_007605014.1">
    <property type="nucleotide sequence ID" value="XM_007604952.1"/>
</dbReference>
<accession>L2GKC0</accession>
<dbReference type="GO" id="GO:0000978">
    <property type="term" value="F:RNA polymerase II cis-regulatory region sequence-specific DNA binding"/>
    <property type="evidence" value="ECO:0007669"/>
    <property type="project" value="TreeGrafter"/>
</dbReference>
<evidence type="ECO:0000313" key="9">
    <source>
        <dbReference type="Proteomes" id="UP000011082"/>
    </source>
</evidence>
<dbReference type="CDD" id="cd00086">
    <property type="entry name" value="homeodomain"/>
    <property type="match status" value="1"/>
</dbReference>
<dbReference type="PANTHER" id="PTHR24324:SF5">
    <property type="entry name" value="HEMATOPOIETICALLY-EXPRESSED HOMEOBOX PROTEIN HHEX"/>
    <property type="match status" value="1"/>
</dbReference>
<dbReference type="OrthoDB" id="10056939at2759"/>
<evidence type="ECO:0000259" key="7">
    <source>
        <dbReference type="PROSITE" id="PS50071"/>
    </source>
</evidence>
<evidence type="ECO:0000313" key="8">
    <source>
        <dbReference type="EMBL" id="ELA41328.1"/>
    </source>
</evidence>
<dbReference type="GeneID" id="19882279"/>
<reference evidence="9" key="1">
    <citation type="submission" date="2011-05" db="EMBL/GenBank/DDBJ databases">
        <title>The genome sequence of Vittaforma corneae strain ATCC 50505.</title>
        <authorList>
            <consortium name="The Broad Institute Genome Sequencing Platform"/>
            <person name="Cuomo C."/>
            <person name="Didier E."/>
            <person name="Bowers L."/>
            <person name="Young S.K."/>
            <person name="Zeng Q."/>
            <person name="Gargeya S."/>
            <person name="Fitzgerald M."/>
            <person name="Haas B."/>
            <person name="Abouelleil A."/>
            <person name="Alvarado L."/>
            <person name="Arachchi H.M."/>
            <person name="Berlin A."/>
            <person name="Chapman S.B."/>
            <person name="Gearin G."/>
            <person name="Goldberg J."/>
            <person name="Griggs A."/>
            <person name="Gujja S."/>
            <person name="Hansen M."/>
            <person name="Heiman D."/>
            <person name="Howarth C."/>
            <person name="Larimer J."/>
            <person name="Lui A."/>
            <person name="MacDonald P.J.P."/>
            <person name="McCowen C."/>
            <person name="Montmayeur A."/>
            <person name="Murphy C."/>
            <person name="Neiman D."/>
            <person name="Pearson M."/>
            <person name="Priest M."/>
            <person name="Roberts A."/>
            <person name="Saif S."/>
            <person name="Shea T."/>
            <person name="Sisk P."/>
            <person name="Stolte C."/>
            <person name="Sykes S."/>
            <person name="Wortman J."/>
            <person name="Nusbaum C."/>
            <person name="Birren B."/>
        </authorList>
    </citation>
    <scope>NUCLEOTIDE SEQUENCE [LARGE SCALE GENOMIC DNA]</scope>
    <source>
        <strain evidence="9">ATCC 50505</strain>
    </source>
</reference>
<dbReference type="VEuPathDB" id="MicrosporidiaDB:VICG_01568"/>
<evidence type="ECO:0000256" key="2">
    <source>
        <dbReference type="ARBA" id="ARBA00023125"/>
    </source>
</evidence>
<protein>
    <recommendedName>
        <fullName evidence="7">Homeobox domain-containing protein</fullName>
    </recommendedName>
</protein>
<gene>
    <name evidence="8" type="ORF">VICG_01568</name>
</gene>
<dbReference type="Pfam" id="PF00046">
    <property type="entry name" value="Homeodomain"/>
    <property type="match status" value="1"/>
</dbReference>
<evidence type="ECO:0000256" key="3">
    <source>
        <dbReference type="ARBA" id="ARBA00023155"/>
    </source>
</evidence>
<dbReference type="InterPro" id="IPR009057">
    <property type="entry name" value="Homeodomain-like_sf"/>
</dbReference>
<feature type="domain" description="Homeobox" evidence="7">
    <location>
        <begin position="87"/>
        <end position="147"/>
    </location>
</feature>
<evidence type="ECO:0000256" key="1">
    <source>
        <dbReference type="ARBA" id="ARBA00004123"/>
    </source>
</evidence>
<organism evidence="8 9">
    <name type="scientific">Vittaforma corneae (strain ATCC 50505)</name>
    <name type="common">Microsporidian parasite</name>
    <name type="synonym">Nosema corneum</name>
    <dbReference type="NCBI Taxonomy" id="993615"/>
    <lineage>
        <taxon>Eukaryota</taxon>
        <taxon>Fungi</taxon>
        <taxon>Fungi incertae sedis</taxon>
        <taxon>Microsporidia</taxon>
        <taxon>Nosematidae</taxon>
        <taxon>Vittaforma</taxon>
    </lineage>
</organism>
<dbReference type="SMART" id="SM00389">
    <property type="entry name" value="HOX"/>
    <property type="match status" value="1"/>
</dbReference>
<dbReference type="PANTHER" id="PTHR24324">
    <property type="entry name" value="HOMEOBOX PROTEIN HHEX"/>
    <property type="match status" value="1"/>
</dbReference>
<dbReference type="EMBL" id="JH370145">
    <property type="protein sequence ID" value="ELA41328.1"/>
    <property type="molecule type" value="Genomic_DNA"/>
</dbReference>
<keyword evidence="2 5" id="KW-0238">DNA-binding</keyword>
<dbReference type="GO" id="GO:0000981">
    <property type="term" value="F:DNA-binding transcription factor activity, RNA polymerase II-specific"/>
    <property type="evidence" value="ECO:0007669"/>
    <property type="project" value="InterPro"/>
</dbReference>
<dbReference type="InterPro" id="IPR017970">
    <property type="entry name" value="Homeobox_CS"/>
</dbReference>
<dbReference type="InterPro" id="IPR001356">
    <property type="entry name" value="HD"/>
</dbReference>
<dbReference type="InterPro" id="IPR051000">
    <property type="entry name" value="Homeobox_DNA-bind_prot"/>
</dbReference>
<dbReference type="InParanoid" id="L2GKC0"/>
<keyword evidence="9" id="KW-1185">Reference proteome</keyword>
<sequence>MVVKELQSKMNGIRQMYLNCCKSILKNLESKENELQKSNVPFQPSISLNLRNIITTKIENIRELAVNNIAQELSTFLSQRGGGFQHPLNHKKAKRFSKKIIEILESSFRKDKYPTDTEKLRLANLCMISTKQVNNWFTNKRNRSKSYKNGFITYDK</sequence>
<keyword evidence="3 5" id="KW-0371">Homeobox</keyword>
<dbReference type="SUPFAM" id="SSF46689">
    <property type="entry name" value="Homeodomain-like"/>
    <property type="match status" value="1"/>
</dbReference>
<evidence type="ECO:0000256" key="6">
    <source>
        <dbReference type="RuleBase" id="RU000682"/>
    </source>
</evidence>
<dbReference type="GO" id="GO:0005634">
    <property type="term" value="C:nucleus"/>
    <property type="evidence" value="ECO:0007669"/>
    <property type="project" value="UniProtKB-SubCell"/>
</dbReference>
<dbReference type="HOGENOM" id="CLU_145531_0_0_1"/>
<dbReference type="PROSITE" id="PS50071">
    <property type="entry name" value="HOMEOBOX_2"/>
    <property type="match status" value="1"/>
</dbReference>
<dbReference type="OMA" id="NCCKSIL"/>
<dbReference type="GO" id="GO:0030154">
    <property type="term" value="P:cell differentiation"/>
    <property type="evidence" value="ECO:0007669"/>
    <property type="project" value="TreeGrafter"/>
</dbReference>
<dbReference type="Gene3D" id="1.10.10.60">
    <property type="entry name" value="Homeodomain-like"/>
    <property type="match status" value="1"/>
</dbReference>
<evidence type="ECO:0000256" key="5">
    <source>
        <dbReference type="PROSITE-ProRule" id="PRU00108"/>
    </source>
</evidence>
<keyword evidence="4 5" id="KW-0539">Nucleus</keyword>
<proteinExistence type="predicted"/>